<keyword evidence="2" id="KW-1185">Reference proteome</keyword>
<sequence length="139" mass="15768">MKPVEFIALAGTLSVQTEKARIRTSISRAYYGAFHLVTEFLSGIGFNTGKDHDLHKPLLASKHPLAMDAARILADLYDDRRRADYRLADTAIEEQIRAMRCVELARYVESLLQQCNAEPARSEIKVAIDSYQQQMRPKT</sequence>
<evidence type="ECO:0000313" key="2">
    <source>
        <dbReference type="Proteomes" id="UP000315017"/>
    </source>
</evidence>
<dbReference type="RefSeq" id="WP_145097006.1">
    <property type="nucleotide sequence ID" value="NZ_CP036274.1"/>
</dbReference>
<dbReference type="AlphaFoldDB" id="A0A517YKV2"/>
<organism evidence="1 2">
    <name type="scientific">Anatilimnocola aggregata</name>
    <dbReference type="NCBI Taxonomy" id="2528021"/>
    <lineage>
        <taxon>Bacteria</taxon>
        <taxon>Pseudomonadati</taxon>
        <taxon>Planctomycetota</taxon>
        <taxon>Planctomycetia</taxon>
        <taxon>Pirellulales</taxon>
        <taxon>Pirellulaceae</taxon>
        <taxon>Anatilimnocola</taxon>
    </lineage>
</organism>
<protein>
    <recommendedName>
        <fullName evidence="3">HEPN domain-containing protein</fullName>
    </recommendedName>
</protein>
<dbReference type="KEGG" id="aagg:ETAA8_60050"/>
<name>A0A517YKV2_9BACT</name>
<dbReference type="EMBL" id="CP036274">
    <property type="protein sequence ID" value="QDU30856.1"/>
    <property type="molecule type" value="Genomic_DNA"/>
</dbReference>
<accession>A0A517YKV2</accession>
<proteinExistence type="predicted"/>
<evidence type="ECO:0000313" key="1">
    <source>
        <dbReference type="EMBL" id="QDU30856.1"/>
    </source>
</evidence>
<reference evidence="1 2" key="1">
    <citation type="submission" date="2019-02" db="EMBL/GenBank/DDBJ databases">
        <title>Deep-cultivation of Planctomycetes and their phenomic and genomic characterization uncovers novel biology.</title>
        <authorList>
            <person name="Wiegand S."/>
            <person name="Jogler M."/>
            <person name="Boedeker C."/>
            <person name="Pinto D."/>
            <person name="Vollmers J."/>
            <person name="Rivas-Marin E."/>
            <person name="Kohn T."/>
            <person name="Peeters S.H."/>
            <person name="Heuer A."/>
            <person name="Rast P."/>
            <person name="Oberbeckmann S."/>
            <person name="Bunk B."/>
            <person name="Jeske O."/>
            <person name="Meyerdierks A."/>
            <person name="Storesund J.E."/>
            <person name="Kallscheuer N."/>
            <person name="Luecker S."/>
            <person name="Lage O.M."/>
            <person name="Pohl T."/>
            <person name="Merkel B.J."/>
            <person name="Hornburger P."/>
            <person name="Mueller R.-W."/>
            <person name="Bruemmer F."/>
            <person name="Labrenz M."/>
            <person name="Spormann A.M."/>
            <person name="Op den Camp H."/>
            <person name="Overmann J."/>
            <person name="Amann R."/>
            <person name="Jetten M.S.M."/>
            <person name="Mascher T."/>
            <person name="Medema M.H."/>
            <person name="Devos D.P."/>
            <person name="Kaster A.-K."/>
            <person name="Ovreas L."/>
            <person name="Rohde M."/>
            <person name="Galperin M.Y."/>
            <person name="Jogler C."/>
        </authorList>
    </citation>
    <scope>NUCLEOTIDE SEQUENCE [LARGE SCALE GENOMIC DNA]</scope>
    <source>
        <strain evidence="1 2">ETA_A8</strain>
    </source>
</reference>
<evidence type="ECO:0008006" key="3">
    <source>
        <dbReference type="Google" id="ProtNLM"/>
    </source>
</evidence>
<gene>
    <name evidence="1" type="ORF">ETAA8_60050</name>
</gene>
<dbReference type="Proteomes" id="UP000315017">
    <property type="component" value="Chromosome"/>
</dbReference>
<dbReference type="Gene3D" id="1.20.120.330">
    <property type="entry name" value="Nucleotidyltransferases domain 2"/>
    <property type="match status" value="1"/>
</dbReference>